<gene>
    <name evidence="1" type="ordered locus">BMA10229_0870</name>
</gene>
<name>A2RYB5_BURM9</name>
<accession>A2RYB5</accession>
<sequence length="79" mass="8631">MLMEMKRLDPTMVEFRDSPAADLRPGVQRFFAQAGTNGHISVTKRRPIGRAARTPHASVLCDLQGCVPARPVFPRASAA</sequence>
<organism evidence="1 2">
    <name type="scientific">Burkholderia mallei (strain NCTC 10229)</name>
    <dbReference type="NCBI Taxonomy" id="412022"/>
    <lineage>
        <taxon>Bacteria</taxon>
        <taxon>Pseudomonadati</taxon>
        <taxon>Pseudomonadota</taxon>
        <taxon>Betaproteobacteria</taxon>
        <taxon>Burkholderiales</taxon>
        <taxon>Burkholderiaceae</taxon>
        <taxon>Burkholderia</taxon>
        <taxon>pseudomallei group</taxon>
    </lineage>
</organism>
<dbReference type="KEGG" id="bml:BMA10229_0870"/>
<dbReference type="EMBL" id="CP000545">
    <property type="protein sequence ID" value="ABM98779.1"/>
    <property type="molecule type" value="Genomic_DNA"/>
</dbReference>
<dbReference type="AlphaFoldDB" id="A2RYB5"/>
<dbReference type="HOGENOM" id="CLU_2631367_0_0_4"/>
<evidence type="ECO:0000313" key="2">
    <source>
        <dbReference type="Proteomes" id="UP000002283"/>
    </source>
</evidence>
<dbReference type="Proteomes" id="UP000002283">
    <property type="component" value="Chromosome II"/>
</dbReference>
<evidence type="ECO:0000313" key="1">
    <source>
        <dbReference type="EMBL" id="ABM98779.1"/>
    </source>
</evidence>
<protein>
    <submittedName>
        <fullName evidence="1">Uncharacterized protein</fullName>
    </submittedName>
</protein>
<reference evidence="1 2" key="1">
    <citation type="submission" date="2007-01" db="EMBL/GenBank/DDBJ databases">
        <authorList>
            <person name="DeShazer D."/>
            <person name="Woods D.E."/>
            <person name="Nierman W.C."/>
        </authorList>
    </citation>
    <scope>NUCLEOTIDE SEQUENCE [LARGE SCALE GENOMIC DNA]</scope>
    <source>
        <strain evidence="1 2">NCTC 10229</strain>
    </source>
</reference>
<proteinExistence type="predicted"/>